<feature type="transmembrane region" description="Helical" evidence="8">
    <location>
        <begin position="161"/>
        <end position="187"/>
    </location>
</feature>
<evidence type="ECO:0000259" key="9">
    <source>
        <dbReference type="PROSITE" id="PS50109"/>
    </source>
</evidence>
<dbReference type="Pfam" id="PF00672">
    <property type="entry name" value="HAMP"/>
    <property type="match status" value="1"/>
</dbReference>
<dbReference type="PROSITE" id="PS50109">
    <property type="entry name" value="HIS_KIN"/>
    <property type="match status" value="1"/>
</dbReference>
<dbReference type="PROSITE" id="PS50885">
    <property type="entry name" value="HAMP"/>
    <property type="match status" value="1"/>
</dbReference>
<dbReference type="InterPro" id="IPR004358">
    <property type="entry name" value="Sig_transdc_His_kin-like_C"/>
</dbReference>
<gene>
    <name evidence="11" type="ORF">DET45_11824</name>
</gene>
<dbReference type="Proteomes" id="UP000246964">
    <property type="component" value="Unassembled WGS sequence"/>
</dbReference>
<evidence type="ECO:0000256" key="4">
    <source>
        <dbReference type="ARBA" id="ARBA00022553"/>
    </source>
</evidence>
<dbReference type="Pfam" id="PF02518">
    <property type="entry name" value="HATPase_c"/>
    <property type="match status" value="1"/>
</dbReference>
<dbReference type="SUPFAM" id="SSF47384">
    <property type="entry name" value="Homodimeric domain of signal transducing histidine kinase"/>
    <property type="match status" value="1"/>
</dbReference>
<protein>
    <recommendedName>
        <fullName evidence="3">histidine kinase</fullName>
        <ecNumber evidence="3">2.7.13.3</ecNumber>
    </recommendedName>
</protein>
<evidence type="ECO:0000256" key="8">
    <source>
        <dbReference type="SAM" id="Phobius"/>
    </source>
</evidence>
<comment type="caution">
    <text evidence="11">The sequence shown here is derived from an EMBL/GenBank/DDBJ whole genome shotgun (WGS) entry which is preliminary data.</text>
</comment>
<organism evidence="11 12">
    <name type="scientific">Pseudidiomarina maritima</name>
    <dbReference type="NCBI Taxonomy" id="519453"/>
    <lineage>
        <taxon>Bacteria</taxon>
        <taxon>Pseudomonadati</taxon>
        <taxon>Pseudomonadota</taxon>
        <taxon>Gammaproteobacteria</taxon>
        <taxon>Alteromonadales</taxon>
        <taxon>Idiomarinaceae</taxon>
        <taxon>Pseudidiomarina</taxon>
    </lineage>
</organism>
<dbReference type="Gene3D" id="3.30.565.10">
    <property type="entry name" value="Histidine kinase-like ATPase, C-terminal domain"/>
    <property type="match status" value="1"/>
</dbReference>
<reference evidence="11 12" key="1">
    <citation type="submission" date="2018-05" db="EMBL/GenBank/DDBJ databases">
        <title>Freshwater and sediment microbial communities from various areas in North America, analyzing microbe dynamics in response to fracking.</title>
        <authorList>
            <person name="Lamendella R."/>
        </authorList>
    </citation>
    <scope>NUCLEOTIDE SEQUENCE [LARGE SCALE GENOMIC DNA]</scope>
    <source>
        <strain evidence="11 12">125B1</strain>
    </source>
</reference>
<dbReference type="Gene3D" id="6.10.340.10">
    <property type="match status" value="1"/>
</dbReference>
<sequence>MVNYQIGSIKRSVTQLVILITTLLVAVASVTLSLMYVRDIDQNLRQDTRNLVAYVERNVTPTLVFAQAEQADTWLTSLTYLPLVQHVHVYKFEPISESLTFFASFYAEQSSPIPVRYDRAQELSQPVRSERYYEFAKPIMLDGKLLGYVYLRSSRSELDHAIALSTGLTLAAISAGFALSWTLSLWLRRRITQPLDSMVADINAIARNRDYSSKLAEVQLAELDQVSHAFNSLLERIQQHIEKQDIAEQRASELNKELERQVEVRTQQLRAANQDLTDVVDELHQYQHEIVEARKMQSLGRLISGISHEMNTPVGLAVTSSSILQDKLEALATKFNEKKLTSDDMQHFLTSFTENLELVTRNLGRTADIVNAFQQLGLEQYSDSERAITLGSFSQDILQQLHSRYPELDRVHIVIDVSAQLTVRCLAGPLASVISQLFQNSAQHAFHTVENPHIHLHFSFVPDNSSSNHSGRLLIHYRDNGEGIPESISGHIFEPFVTSKRGQGATGLGMHLVYNLVHQVLKGTIEIDPIANHGAAFRISIPVELVAN</sequence>
<comment type="subcellular location">
    <subcellularLocation>
        <location evidence="2">Membrane</location>
    </subcellularLocation>
</comment>
<keyword evidence="8" id="KW-1133">Transmembrane helix</keyword>
<evidence type="ECO:0000256" key="2">
    <source>
        <dbReference type="ARBA" id="ARBA00004370"/>
    </source>
</evidence>
<keyword evidence="4" id="KW-0597">Phosphoprotein</keyword>
<name>A0A317Q3Y9_9GAMM</name>
<comment type="catalytic activity">
    <reaction evidence="1">
        <text>ATP + protein L-histidine = ADP + protein N-phospho-L-histidine.</text>
        <dbReference type="EC" id="2.7.13.3"/>
    </reaction>
</comment>
<proteinExistence type="predicted"/>
<feature type="transmembrane region" description="Helical" evidence="8">
    <location>
        <begin position="16"/>
        <end position="37"/>
    </location>
</feature>
<keyword evidence="6 11" id="KW-0418">Kinase</keyword>
<keyword evidence="8" id="KW-0812">Transmembrane</keyword>
<evidence type="ECO:0000259" key="10">
    <source>
        <dbReference type="PROSITE" id="PS50885"/>
    </source>
</evidence>
<feature type="coiled-coil region" evidence="7">
    <location>
        <begin position="237"/>
        <end position="289"/>
    </location>
</feature>
<accession>A0A317Q3Y9</accession>
<dbReference type="InterPro" id="IPR003594">
    <property type="entry name" value="HATPase_dom"/>
</dbReference>
<dbReference type="PRINTS" id="PR00344">
    <property type="entry name" value="BCTRLSENSOR"/>
</dbReference>
<keyword evidence="7" id="KW-0175">Coiled coil</keyword>
<evidence type="ECO:0000256" key="3">
    <source>
        <dbReference type="ARBA" id="ARBA00012438"/>
    </source>
</evidence>
<dbReference type="OrthoDB" id="2521613at2"/>
<dbReference type="RefSeq" id="WP_110076688.1">
    <property type="nucleotide sequence ID" value="NZ_QGTT01000018.1"/>
</dbReference>
<evidence type="ECO:0000256" key="7">
    <source>
        <dbReference type="SAM" id="Coils"/>
    </source>
</evidence>
<dbReference type="GO" id="GO:0000155">
    <property type="term" value="F:phosphorelay sensor kinase activity"/>
    <property type="evidence" value="ECO:0007669"/>
    <property type="project" value="InterPro"/>
</dbReference>
<feature type="domain" description="Histidine kinase" evidence="9">
    <location>
        <begin position="305"/>
        <end position="545"/>
    </location>
</feature>
<dbReference type="InterPro" id="IPR005467">
    <property type="entry name" value="His_kinase_dom"/>
</dbReference>
<dbReference type="PANTHER" id="PTHR43065">
    <property type="entry name" value="SENSOR HISTIDINE KINASE"/>
    <property type="match status" value="1"/>
</dbReference>
<dbReference type="SUPFAM" id="SSF55874">
    <property type="entry name" value="ATPase domain of HSP90 chaperone/DNA topoisomerase II/histidine kinase"/>
    <property type="match status" value="1"/>
</dbReference>
<dbReference type="InterPro" id="IPR003660">
    <property type="entry name" value="HAMP_dom"/>
</dbReference>
<dbReference type="AlphaFoldDB" id="A0A317Q3Y9"/>
<evidence type="ECO:0000256" key="5">
    <source>
        <dbReference type="ARBA" id="ARBA00022679"/>
    </source>
</evidence>
<keyword evidence="12" id="KW-1185">Reference proteome</keyword>
<evidence type="ECO:0000256" key="1">
    <source>
        <dbReference type="ARBA" id="ARBA00000085"/>
    </source>
</evidence>
<dbReference type="GO" id="GO:0016020">
    <property type="term" value="C:membrane"/>
    <property type="evidence" value="ECO:0007669"/>
    <property type="project" value="UniProtKB-SubCell"/>
</dbReference>
<dbReference type="SMART" id="SM00304">
    <property type="entry name" value="HAMP"/>
    <property type="match status" value="1"/>
</dbReference>
<dbReference type="EC" id="2.7.13.3" evidence="3"/>
<dbReference type="InterPro" id="IPR036890">
    <property type="entry name" value="HATPase_C_sf"/>
</dbReference>
<dbReference type="EMBL" id="QGTT01000018">
    <property type="protein sequence ID" value="PWW09703.1"/>
    <property type="molecule type" value="Genomic_DNA"/>
</dbReference>
<dbReference type="CDD" id="cd00075">
    <property type="entry name" value="HATPase"/>
    <property type="match status" value="1"/>
</dbReference>
<dbReference type="InterPro" id="IPR036097">
    <property type="entry name" value="HisK_dim/P_sf"/>
</dbReference>
<keyword evidence="8" id="KW-0472">Membrane</keyword>
<evidence type="ECO:0000313" key="12">
    <source>
        <dbReference type="Proteomes" id="UP000246964"/>
    </source>
</evidence>
<dbReference type="SMART" id="SM00387">
    <property type="entry name" value="HATPase_c"/>
    <property type="match status" value="1"/>
</dbReference>
<feature type="domain" description="HAMP" evidence="10">
    <location>
        <begin position="189"/>
        <end position="242"/>
    </location>
</feature>
<evidence type="ECO:0000313" key="11">
    <source>
        <dbReference type="EMBL" id="PWW09703.1"/>
    </source>
</evidence>
<keyword evidence="5" id="KW-0808">Transferase</keyword>
<dbReference type="Gene3D" id="1.10.287.130">
    <property type="match status" value="1"/>
</dbReference>
<evidence type="ECO:0000256" key="6">
    <source>
        <dbReference type="ARBA" id="ARBA00022777"/>
    </source>
</evidence>